<dbReference type="SMART" id="SM00159">
    <property type="entry name" value="PTX"/>
    <property type="match status" value="1"/>
</dbReference>
<dbReference type="Gene3D" id="2.60.120.200">
    <property type="match status" value="1"/>
</dbReference>
<keyword evidence="8" id="KW-0732">Signal</keyword>
<feature type="region of interest" description="Disordered" evidence="7">
    <location>
        <begin position="99"/>
        <end position="162"/>
    </location>
</feature>
<feature type="region of interest" description="Disordered" evidence="7">
    <location>
        <begin position="178"/>
        <end position="221"/>
    </location>
</feature>
<comment type="cofactor">
    <cofactor evidence="1">
        <name>Ca(2+)</name>
        <dbReference type="ChEBI" id="CHEBI:29108"/>
    </cofactor>
</comment>
<sequence>MAMHWTSLCLIFSPLVIASEYGLPKFICSPMPLDMDNGCQSTGQQRHGAAANSGGNAHWVGTLEEAKETILHLRETVVHQKEMILDQRETVRELTAKLSRCETHSRRHSEHHGNHQEENHSHNHGRHEGGHQAPHDNGQRGHHEDVHQSHHEDGYKGHHETGHRDLREGLHAQENEYHQSGQLEHHEPQAEHNTHDSFHKGPASAHANAMEEPPSEASAAMHEMERVLKSLKERLEHLQHNWNSSTFSMSLWDALQEKISILERQIHEKSNTSEHHTYGVPRTTGMRQRHVSHGHTGEKGNKLEKHSEHFQVGFPLRTNYMYVKIKHTLHREIFALSICLWLKSSSAPGIGTPFSYSVPGQANEVVLIQWGNNPTELLINDKVATLPLAINDAKWHHICVTWSTRNGKWESYQDGVQRGSGENLAPWHPVKPGGVLILGQEQDTLGGRFDATQAFIGEISDFNMWSYIVTPGEIYKMATCSSSLGGDLINWTENSMDLHREVVKLPYHACH</sequence>
<evidence type="ECO:0000259" key="9">
    <source>
        <dbReference type="PROSITE" id="PS51828"/>
    </source>
</evidence>
<reference evidence="11" key="1">
    <citation type="submission" date="2025-08" db="UniProtKB">
        <authorList>
            <consortium name="RefSeq"/>
        </authorList>
    </citation>
    <scope>IDENTIFICATION</scope>
    <source>
        <tissue evidence="11">Liver</tissue>
    </source>
</reference>
<dbReference type="AlphaFoldDB" id="A0A9F3QTY8"/>
<evidence type="ECO:0000256" key="2">
    <source>
        <dbReference type="ARBA" id="ARBA00022723"/>
    </source>
</evidence>
<dbReference type="SUPFAM" id="SSF49899">
    <property type="entry name" value="Concanavalin A-like lectins/glucanases"/>
    <property type="match status" value="1"/>
</dbReference>
<evidence type="ECO:0000256" key="5">
    <source>
        <dbReference type="ARBA" id="ARBA00023180"/>
    </source>
</evidence>
<dbReference type="GeneID" id="103060658"/>
<keyword evidence="4" id="KW-1015">Disulfide bond</keyword>
<evidence type="ECO:0000313" key="10">
    <source>
        <dbReference type="Proteomes" id="UP000695026"/>
    </source>
</evidence>
<feature type="chain" id="PRO_5039949994" evidence="8">
    <location>
        <begin position="19"/>
        <end position="511"/>
    </location>
</feature>
<keyword evidence="3" id="KW-0106">Calcium</keyword>
<evidence type="ECO:0000256" key="3">
    <source>
        <dbReference type="ARBA" id="ARBA00022837"/>
    </source>
</evidence>
<dbReference type="PROSITE" id="PS00289">
    <property type="entry name" value="PTX_1"/>
    <property type="match status" value="1"/>
</dbReference>
<keyword evidence="2" id="KW-0479">Metal-binding</keyword>
<dbReference type="PROSITE" id="PS51828">
    <property type="entry name" value="PTX_2"/>
    <property type="match status" value="1"/>
</dbReference>
<dbReference type="Pfam" id="PF00354">
    <property type="entry name" value="Pentaxin"/>
    <property type="match status" value="1"/>
</dbReference>
<keyword evidence="5" id="KW-0325">Glycoprotein</keyword>
<gene>
    <name evidence="11" type="primary">LOC103060658</name>
</gene>
<dbReference type="KEGG" id="pbi:103060658"/>
<evidence type="ECO:0000256" key="4">
    <source>
        <dbReference type="ARBA" id="ARBA00023157"/>
    </source>
</evidence>
<evidence type="ECO:0000256" key="8">
    <source>
        <dbReference type="SAM" id="SignalP"/>
    </source>
</evidence>
<dbReference type="InterPro" id="IPR030476">
    <property type="entry name" value="Pentaxin_CS"/>
</dbReference>
<dbReference type="PANTHER" id="PTHR19277">
    <property type="entry name" value="PENTRAXIN"/>
    <property type="match status" value="1"/>
</dbReference>
<feature type="signal peptide" evidence="8">
    <location>
        <begin position="1"/>
        <end position="18"/>
    </location>
</feature>
<feature type="compositionally biased region" description="Basic and acidic residues" evidence="7">
    <location>
        <begin position="178"/>
        <end position="199"/>
    </location>
</feature>
<dbReference type="OrthoDB" id="8871962at2759"/>
<dbReference type="InterPro" id="IPR051360">
    <property type="entry name" value="Neuronal_Pentraxin_Related"/>
</dbReference>
<dbReference type="InterPro" id="IPR001759">
    <property type="entry name" value="PTX_dom"/>
</dbReference>
<feature type="compositionally biased region" description="Basic and acidic residues" evidence="7">
    <location>
        <begin position="111"/>
        <end position="162"/>
    </location>
</feature>
<evidence type="ECO:0000256" key="7">
    <source>
        <dbReference type="SAM" id="MobiDB-lite"/>
    </source>
</evidence>
<protein>
    <submittedName>
        <fullName evidence="11">Neuronal pentraxin-1-like</fullName>
    </submittedName>
</protein>
<dbReference type="PRINTS" id="PR00895">
    <property type="entry name" value="PENTAXIN"/>
</dbReference>
<evidence type="ECO:0000256" key="6">
    <source>
        <dbReference type="PROSITE-ProRule" id="PRU01172"/>
    </source>
</evidence>
<evidence type="ECO:0000313" key="11">
    <source>
        <dbReference type="RefSeq" id="XP_015745679.2"/>
    </source>
</evidence>
<keyword evidence="10" id="KW-1185">Reference proteome</keyword>
<feature type="compositionally biased region" description="Low complexity" evidence="7">
    <location>
        <begin position="210"/>
        <end position="221"/>
    </location>
</feature>
<evidence type="ECO:0000256" key="1">
    <source>
        <dbReference type="ARBA" id="ARBA00001913"/>
    </source>
</evidence>
<name>A0A9F3QTY8_PYTBI</name>
<accession>A0A9F3QTY8</accession>
<proteinExistence type="predicted"/>
<dbReference type="OMA" id="GGHTEHH"/>
<dbReference type="FunFam" id="2.60.120.200:FF:000012">
    <property type="entry name" value="neuronal pentraxin receptor"/>
    <property type="match status" value="1"/>
</dbReference>
<feature type="domain" description="Pentraxin (PTX)" evidence="9">
    <location>
        <begin position="308"/>
        <end position="510"/>
    </location>
</feature>
<dbReference type="PANTHER" id="PTHR19277:SF3">
    <property type="entry name" value="NEURONAL PENTRAXIN-1-RELATED"/>
    <property type="match status" value="1"/>
</dbReference>
<dbReference type="CDD" id="cd00152">
    <property type="entry name" value="PTX"/>
    <property type="match status" value="1"/>
</dbReference>
<dbReference type="GO" id="GO:0046872">
    <property type="term" value="F:metal ion binding"/>
    <property type="evidence" value="ECO:0007669"/>
    <property type="project" value="UniProtKB-KW"/>
</dbReference>
<comment type="caution">
    <text evidence="6">Lacks conserved residue(s) required for the propagation of feature annotation.</text>
</comment>
<dbReference type="Proteomes" id="UP000695026">
    <property type="component" value="Unplaced"/>
</dbReference>
<dbReference type="RefSeq" id="XP_015745679.2">
    <property type="nucleotide sequence ID" value="XM_015890193.2"/>
</dbReference>
<organism evidence="10 11">
    <name type="scientific">Python bivittatus</name>
    <name type="common">Burmese python</name>
    <name type="synonym">Python molurus bivittatus</name>
    <dbReference type="NCBI Taxonomy" id="176946"/>
    <lineage>
        <taxon>Eukaryota</taxon>
        <taxon>Metazoa</taxon>
        <taxon>Chordata</taxon>
        <taxon>Craniata</taxon>
        <taxon>Vertebrata</taxon>
        <taxon>Euteleostomi</taxon>
        <taxon>Lepidosauria</taxon>
        <taxon>Squamata</taxon>
        <taxon>Bifurcata</taxon>
        <taxon>Unidentata</taxon>
        <taxon>Episquamata</taxon>
        <taxon>Toxicofera</taxon>
        <taxon>Serpentes</taxon>
        <taxon>Henophidia</taxon>
        <taxon>Pythonidae</taxon>
        <taxon>Python</taxon>
    </lineage>
</organism>
<dbReference type="InterPro" id="IPR013320">
    <property type="entry name" value="ConA-like_dom_sf"/>
</dbReference>